<evidence type="ECO:0000259" key="1">
    <source>
        <dbReference type="Pfam" id="PF00656"/>
    </source>
</evidence>
<dbReference type="GO" id="GO:0004197">
    <property type="term" value="F:cysteine-type endopeptidase activity"/>
    <property type="evidence" value="ECO:0007669"/>
    <property type="project" value="InterPro"/>
</dbReference>
<dbReference type="Pfam" id="PF00656">
    <property type="entry name" value="Peptidase_C14"/>
    <property type="match status" value="1"/>
</dbReference>
<dbReference type="Gene3D" id="3.40.50.1460">
    <property type="match status" value="1"/>
</dbReference>
<evidence type="ECO:0000259" key="2">
    <source>
        <dbReference type="Pfam" id="PF05419"/>
    </source>
</evidence>
<protein>
    <submittedName>
        <fullName evidence="3">Uncharacterized protein</fullName>
    </submittedName>
</protein>
<accession>A0A4Q7E3X9</accession>
<dbReference type="InterPro" id="IPR011600">
    <property type="entry name" value="Pept_C14_caspase"/>
</dbReference>
<dbReference type="PANTHER" id="PTHR34800:SF1">
    <property type="entry name" value="TETRAPYRROLE-BINDING PROTEIN, CHLOROPLASTIC"/>
    <property type="match status" value="1"/>
</dbReference>
<dbReference type="CDD" id="cd16383">
    <property type="entry name" value="GUN4"/>
    <property type="match status" value="1"/>
</dbReference>
<dbReference type="OrthoDB" id="581349at2"/>
<feature type="domain" description="Peptidase C14 caspase" evidence="1">
    <location>
        <begin position="3"/>
        <end position="237"/>
    </location>
</feature>
<evidence type="ECO:0000313" key="4">
    <source>
        <dbReference type="Proteomes" id="UP000292459"/>
    </source>
</evidence>
<dbReference type="EMBL" id="QVFV01000006">
    <property type="protein sequence ID" value="RZM76064.1"/>
    <property type="molecule type" value="Genomic_DNA"/>
</dbReference>
<dbReference type="PANTHER" id="PTHR34800">
    <property type="entry name" value="TETRAPYRROLE-BINDING PROTEIN, CHLOROPLASTIC"/>
    <property type="match status" value="1"/>
</dbReference>
<gene>
    <name evidence="3" type="ORF">DYY88_19415</name>
</gene>
<dbReference type="SUPFAM" id="SSF52129">
    <property type="entry name" value="Caspase-like"/>
    <property type="match status" value="1"/>
</dbReference>
<evidence type="ECO:0000313" key="3">
    <source>
        <dbReference type="EMBL" id="RZM76064.1"/>
    </source>
</evidence>
<feature type="domain" description="GUN4-like" evidence="2">
    <location>
        <begin position="378"/>
        <end position="509"/>
    </location>
</feature>
<dbReference type="Proteomes" id="UP000292459">
    <property type="component" value="Unassembled WGS sequence"/>
</dbReference>
<dbReference type="Pfam" id="PF05419">
    <property type="entry name" value="GUN4"/>
    <property type="match status" value="1"/>
</dbReference>
<organism evidence="3 4">
    <name type="scientific">Leptolyngbya iicbica LK</name>
    <dbReference type="NCBI Taxonomy" id="2294035"/>
    <lineage>
        <taxon>Bacteria</taxon>
        <taxon>Bacillati</taxon>
        <taxon>Cyanobacteriota</taxon>
        <taxon>Cyanophyceae</taxon>
        <taxon>Leptolyngbyales</taxon>
        <taxon>Leptolyngbyaceae</taxon>
        <taxon>Leptolyngbya group</taxon>
        <taxon>Leptolyngbya</taxon>
        <taxon>Leptolyngbya iicbica</taxon>
    </lineage>
</organism>
<dbReference type="InterPro" id="IPR029030">
    <property type="entry name" value="Caspase-like_dom_sf"/>
</dbReference>
<reference evidence="3 4" key="1">
    <citation type="submission" date="2018-11" db="EMBL/GenBank/DDBJ databases">
        <title>Whole genome sequencing of an environmental sample.</title>
        <authorList>
            <person name="Sarangi A.N."/>
            <person name="Singh D."/>
            <person name="Tripathy S."/>
        </authorList>
    </citation>
    <scope>NUCLEOTIDE SEQUENCE [LARGE SCALE GENOMIC DNA]</scope>
    <source>
        <strain evidence="3 4">Lakshadweep</strain>
    </source>
</reference>
<keyword evidence="4" id="KW-1185">Reference proteome</keyword>
<dbReference type="RefSeq" id="WP_052288236.1">
    <property type="nucleotide sequence ID" value="NZ_QVFV01000006.1"/>
</dbReference>
<dbReference type="AlphaFoldDB" id="A0A4Q7E3X9"/>
<dbReference type="GO" id="GO:0046906">
    <property type="term" value="F:tetrapyrrole binding"/>
    <property type="evidence" value="ECO:0007669"/>
    <property type="project" value="TreeGrafter"/>
</dbReference>
<proteinExistence type="predicted"/>
<sequence length="555" mass="63780">MPRNIALVIGINEYEELSSLNYAERDAELVAEFLHDMAGFNADNGGEVCLCTHTSPKYDGFATQPTRKSLRKILRKRFERERFLGIEDSFWFFFSGHGIRHCNKDYLMPIDGDPEELAESAIELNYVIERLTRSGAGQIVVILDACRVEGRKISQLDFGQDVPEGVTTIFSCAASEASYEVGEPIYQSTFTYTLLQSFRKQQKNGLTLLQLEQYLQTYVPQLNQQHNKPTQKPSIKCDFVSNGGKILLPHLRFPLTVSYPKESFVDRHDVSISPSIARDVPVPSNDYIGDINKLLENEKRILEEIYVFWKRHEKVEICNGSLAEALRLNIKEVTDYLEDFVAQGLMKLEDSTLDEYCVRLIPHGMRLLNELCQDDLSSAKGIDYRQLRDLLQTAQWQKADRETAHRMLEVVRRREDDWIRVDEDEMSNFPCTDLMTIDRLWMKYSSGQFGLSVQADIWQQLGSPLDFSKGWDRFCVRVGWQDAEAIQYLSYEDLHNNLTFPAIGSLPYSWWVTGWNKFPVKQPISRSKDGKSSVRVVCRGIGFILLSRIGTCKPL</sequence>
<dbReference type="InterPro" id="IPR037215">
    <property type="entry name" value="GUN4-like_sf"/>
</dbReference>
<comment type="caution">
    <text evidence="3">The sequence shown here is derived from an EMBL/GenBank/DDBJ whole genome shotgun (WGS) entry which is preliminary data.</text>
</comment>
<dbReference type="Gene3D" id="1.25.40.620">
    <property type="match status" value="1"/>
</dbReference>
<name>A0A4Q7E3X9_9CYAN</name>
<dbReference type="Gene3D" id="1.10.10.1770">
    <property type="entry name" value="Gun4-like"/>
    <property type="match status" value="1"/>
</dbReference>
<dbReference type="InterPro" id="IPR008629">
    <property type="entry name" value="GUN4-like"/>
</dbReference>
<dbReference type="SUPFAM" id="SSF140869">
    <property type="entry name" value="GUN4-like"/>
    <property type="match status" value="1"/>
</dbReference>
<dbReference type="GO" id="GO:0006508">
    <property type="term" value="P:proteolysis"/>
    <property type="evidence" value="ECO:0007669"/>
    <property type="project" value="InterPro"/>
</dbReference>